<accession>A9KDN2</accession>
<dbReference type="RefSeq" id="WP_011996554.1">
    <property type="nucleotide sequence ID" value="NC_009727.1"/>
</dbReference>
<feature type="compositionally biased region" description="Basic and acidic residues" evidence="1">
    <location>
        <begin position="114"/>
        <end position="132"/>
    </location>
</feature>
<evidence type="ECO:0000313" key="3">
    <source>
        <dbReference type="Proteomes" id="UP000008555"/>
    </source>
</evidence>
<organism evidence="2 3">
    <name type="scientific">Coxiella burnetii (strain Dugway 5J108-111)</name>
    <dbReference type="NCBI Taxonomy" id="434922"/>
    <lineage>
        <taxon>Bacteria</taxon>
        <taxon>Pseudomonadati</taxon>
        <taxon>Pseudomonadota</taxon>
        <taxon>Gammaproteobacteria</taxon>
        <taxon>Legionellales</taxon>
        <taxon>Coxiellaceae</taxon>
        <taxon>Coxiella</taxon>
    </lineage>
</organism>
<protein>
    <submittedName>
        <fullName evidence="2">Uncharacterized protein</fullName>
    </submittedName>
</protein>
<evidence type="ECO:0000256" key="1">
    <source>
        <dbReference type="SAM" id="MobiDB-lite"/>
    </source>
</evidence>
<name>A9KDN2_COXBN</name>
<evidence type="ECO:0000313" key="2">
    <source>
        <dbReference type="EMBL" id="ABS78482.1"/>
    </source>
</evidence>
<dbReference type="Proteomes" id="UP000008555">
    <property type="component" value="Chromosome"/>
</dbReference>
<dbReference type="KEGG" id="cbd:CBUD_0383"/>
<dbReference type="HOGENOM" id="CLU_1966874_0_0_6"/>
<proteinExistence type="predicted"/>
<reference evidence="2 3" key="1">
    <citation type="journal article" date="2009" name="Infect. Immun.">
        <title>Comparative genomics reveal extensive transposon-mediated genomic plasticity and diversity among potential effector proteins within the genus Coxiella.</title>
        <authorList>
            <person name="Beare P.A."/>
            <person name="Unsworth N."/>
            <person name="Andoh M."/>
            <person name="Voth D.E."/>
            <person name="Omsland A."/>
            <person name="Gilk S.D."/>
            <person name="Williams K.P."/>
            <person name="Sobral B.W."/>
            <person name="Kupko J.J.III."/>
            <person name="Porcella S.F."/>
            <person name="Samuel J.E."/>
            <person name="Heinzen R.A."/>
        </authorList>
    </citation>
    <scope>NUCLEOTIDE SEQUENCE [LARGE SCALE GENOMIC DNA]</scope>
    <source>
        <strain evidence="2 3">Dugway 5J108-111</strain>
    </source>
</reference>
<feature type="region of interest" description="Disordered" evidence="1">
    <location>
        <begin position="110"/>
        <end position="132"/>
    </location>
</feature>
<dbReference type="EMBL" id="CP000733">
    <property type="protein sequence ID" value="ABS78482.1"/>
    <property type="molecule type" value="Genomic_DNA"/>
</dbReference>
<gene>
    <name evidence="2" type="ordered locus">CBUD_0383</name>
</gene>
<dbReference type="AlphaFoldDB" id="A9KDN2"/>
<sequence>MRIFSDKTGSNQVEANKRKAALEKNVILNQNIKRNPAIGTPCVPRTEQKASTTVYTPTFFQSLEQNKIQELRKKCVKAINKMDLPEKTHLEKFSTRTGLAMGAMIPASPNFSVEKQREKEKWEANERLKSCR</sequence>